<reference evidence="5" key="1">
    <citation type="submission" date="2023-02" db="EMBL/GenBank/DDBJ databases">
        <title>Genome of toxic invasive species Heracleum sosnowskyi carries increased number of genes despite the absence of recent whole-genome duplications.</title>
        <authorList>
            <person name="Schelkunov M."/>
            <person name="Shtratnikova V."/>
            <person name="Makarenko M."/>
            <person name="Klepikova A."/>
            <person name="Omelchenko D."/>
            <person name="Novikova G."/>
            <person name="Obukhova E."/>
            <person name="Bogdanov V."/>
            <person name="Penin A."/>
            <person name="Logacheva M."/>
        </authorList>
    </citation>
    <scope>NUCLEOTIDE SEQUENCE</scope>
    <source>
        <strain evidence="5">Hsosn_3</strain>
        <tissue evidence="5">Leaf</tissue>
    </source>
</reference>
<keyword evidence="1" id="KW-0805">Transcription regulation</keyword>
<dbReference type="Proteomes" id="UP001237642">
    <property type="component" value="Unassembled WGS sequence"/>
</dbReference>
<dbReference type="EMBL" id="JAUIZM010000001">
    <property type="protein sequence ID" value="KAK1400752.1"/>
    <property type="molecule type" value="Genomic_DNA"/>
</dbReference>
<dbReference type="InterPro" id="IPR044841">
    <property type="entry name" value="LUX/BOA-like"/>
</dbReference>
<proteinExistence type="predicted"/>
<evidence type="ECO:0000313" key="5">
    <source>
        <dbReference type="EMBL" id="KAK1400752.1"/>
    </source>
</evidence>
<name>A0AAD8JE68_9APIA</name>
<dbReference type="GO" id="GO:0003700">
    <property type="term" value="F:DNA-binding transcription factor activity"/>
    <property type="evidence" value="ECO:0007669"/>
    <property type="project" value="InterPro"/>
</dbReference>
<dbReference type="InterPro" id="IPR006447">
    <property type="entry name" value="Myb_dom_plants"/>
</dbReference>
<evidence type="ECO:0000256" key="4">
    <source>
        <dbReference type="SAM" id="MobiDB-lite"/>
    </source>
</evidence>
<protein>
    <recommendedName>
        <fullName evidence="7">Response regulatory domain-containing protein</fullName>
    </recommendedName>
</protein>
<reference evidence="5" key="2">
    <citation type="submission" date="2023-05" db="EMBL/GenBank/DDBJ databases">
        <authorList>
            <person name="Schelkunov M.I."/>
        </authorList>
    </citation>
    <scope>NUCLEOTIDE SEQUENCE</scope>
    <source>
        <strain evidence="5">Hsosn_3</strain>
        <tissue evidence="5">Leaf</tissue>
    </source>
</reference>
<sequence>MGGATGYLLKPISVKELKSIWQHVFGKKMHDVRDIDGLEAGIKETRIMKTGLAEQSDDGFLFCVVCGSSLEVVKAVNRMGFDKVGPKKILELMNVPWLRREHVASYLQKYRIYLSRVQKHNDLQASYGGLEQPPDATLGEQSGDIVIQDTDPRSHEQCRY</sequence>
<gene>
    <name evidence="5" type="ORF">POM88_000357</name>
</gene>
<dbReference type="PANTHER" id="PTHR31442:SF28">
    <property type="entry name" value="TWO-COMPONENT RESPONSE REGULATOR ORR26"/>
    <property type="match status" value="1"/>
</dbReference>
<keyword evidence="2" id="KW-0804">Transcription</keyword>
<dbReference type="GO" id="GO:0003677">
    <property type="term" value="F:DNA binding"/>
    <property type="evidence" value="ECO:0007669"/>
    <property type="project" value="InterPro"/>
</dbReference>
<keyword evidence="6" id="KW-1185">Reference proteome</keyword>
<dbReference type="GO" id="GO:0005634">
    <property type="term" value="C:nucleus"/>
    <property type="evidence" value="ECO:0007669"/>
    <property type="project" value="TreeGrafter"/>
</dbReference>
<dbReference type="PANTHER" id="PTHR31442">
    <property type="entry name" value="HOMEODOMAIN-LIKE SUPERFAMILY PROTEIN-RELATED"/>
    <property type="match status" value="1"/>
</dbReference>
<keyword evidence="3" id="KW-0539">Nucleus</keyword>
<organism evidence="5 6">
    <name type="scientific">Heracleum sosnowskyi</name>
    <dbReference type="NCBI Taxonomy" id="360622"/>
    <lineage>
        <taxon>Eukaryota</taxon>
        <taxon>Viridiplantae</taxon>
        <taxon>Streptophyta</taxon>
        <taxon>Embryophyta</taxon>
        <taxon>Tracheophyta</taxon>
        <taxon>Spermatophyta</taxon>
        <taxon>Magnoliopsida</taxon>
        <taxon>eudicotyledons</taxon>
        <taxon>Gunneridae</taxon>
        <taxon>Pentapetalae</taxon>
        <taxon>asterids</taxon>
        <taxon>campanulids</taxon>
        <taxon>Apiales</taxon>
        <taxon>Apiaceae</taxon>
        <taxon>Apioideae</taxon>
        <taxon>apioid superclade</taxon>
        <taxon>Tordylieae</taxon>
        <taxon>Tordyliinae</taxon>
        <taxon>Heracleum</taxon>
    </lineage>
</organism>
<evidence type="ECO:0000256" key="2">
    <source>
        <dbReference type="ARBA" id="ARBA00023163"/>
    </source>
</evidence>
<dbReference type="SUPFAM" id="SSF46689">
    <property type="entry name" value="Homeodomain-like"/>
    <property type="match status" value="1"/>
</dbReference>
<feature type="compositionally biased region" description="Basic and acidic residues" evidence="4">
    <location>
        <begin position="150"/>
        <end position="160"/>
    </location>
</feature>
<comment type="caution">
    <text evidence="5">The sequence shown here is derived from an EMBL/GenBank/DDBJ whole genome shotgun (WGS) entry which is preliminary data.</text>
</comment>
<dbReference type="NCBIfam" id="TIGR01557">
    <property type="entry name" value="myb_SHAQKYF"/>
    <property type="match status" value="1"/>
</dbReference>
<evidence type="ECO:0008006" key="7">
    <source>
        <dbReference type="Google" id="ProtNLM"/>
    </source>
</evidence>
<dbReference type="AlphaFoldDB" id="A0AAD8JE68"/>
<evidence type="ECO:0000256" key="3">
    <source>
        <dbReference type="ARBA" id="ARBA00023242"/>
    </source>
</evidence>
<feature type="region of interest" description="Disordered" evidence="4">
    <location>
        <begin position="125"/>
        <end position="160"/>
    </location>
</feature>
<dbReference type="Gene3D" id="1.10.10.60">
    <property type="entry name" value="Homeodomain-like"/>
    <property type="match status" value="1"/>
</dbReference>
<evidence type="ECO:0000256" key="1">
    <source>
        <dbReference type="ARBA" id="ARBA00023015"/>
    </source>
</evidence>
<evidence type="ECO:0000313" key="6">
    <source>
        <dbReference type="Proteomes" id="UP001237642"/>
    </source>
</evidence>
<dbReference type="InterPro" id="IPR009057">
    <property type="entry name" value="Homeodomain-like_sf"/>
</dbReference>
<accession>A0AAD8JE68</accession>